<keyword evidence="1" id="KW-1133">Transmembrane helix</keyword>
<name>A0A6A6Q8E5_9PEZI</name>
<evidence type="ECO:0000313" key="3">
    <source>
        <dbReference type="Proteomes" id="UP000799767"/>
    </source>
</evidence>
<keyword evidence="1" id="KW-0812">Transmembrane</keyword>
<evidence type="ECO:0000256" key="1">
    <source>
        <dbReference type="SAM" id="Phobius"/>
    </source>
</evidence>
<feature type="transmembrane region" description="Helical" evidence="1">
    <location>
        <begin position="561"/>
        <end position="581"/>
    </location>
</feature>
<organism evidence="2 3">
    <name type="scientific">Neohortaea acidophila</name>
    <dbReference type="NCBI Taxonomy" id="245834"/>
    <lineage>
        <taxon>Eukaryota</taxon>
        <taxon>Fungi</taxon>
        <taxon>Dikarya</taxon>
        <taxon>Ascomycota</taxon>
        <taxon>Pezizomycotina</taxon>
        <taxon>Dothideomycetes</taxon>
        <taxon>Dothideomycetidae</taxon>
        <taxon>Mycosphaerellales</taxon>
        <taxon>Teratosphaeriaceae</taxon>
        <taxon>Neohortaea</taxon>
    </lineage>
</organism>
<dbReference type="InterPro" id="IPR011047">
    <property type="entry name" value="Quinoprotein_ADH-like_sf"/>
</dbReference>
<keyword evidence="1" id="KW-0472">Membrane</keyword>
<dbReference type="PANTHER" id="PTHR35340:SF5">
    <property type="entry name" value="ASST-DOMAIN-CONTAINING PROTEIN"/>
    <property type="match status" value="1"/>
</dbReference>
<evidence type="ECO:0000313" key="2">
    <source>
        <dbReference type="EMBL" id="KAF2487647.1"/>
    </source>
</evidence>
<protein>
    <submittedName>
        <fullName evidence="2">ASST-domain-containing protein</fullName>
    </submittedName>
</protein>
<reference evidence="2" key="1">
    <citation type="journal article" date="2020" name="Stud. Mycol.">
        <title>101 Dothideomycetes genomes: a test case for predicting lifestyles and emergence of pathogens.</title>
        <authorList>
            <person name="Haridas S."/>
            <person name="Albert R."/>
            <person name="Binder M."/>
            <person name="Bloem J."/>
            <person name="Labutti K."/>
            <person name="Salamov A."/>
            <person name="Andreopoulos B."/>
            <person name="Baker S."/>
            <person name="Barry K."/>
            <person name="Bills G."/>
            <person name="Bluhm B."/>
            <person name="Cannon C."/>
            <person name="Castanera R."/>
            <person name="Culley D."/>
            <person name="Daum C."/>
            <person name="Ezra D."/>
            <person name="Gonzalez J."/>
            <person name="Henrissat B."/>
            <person name="Kuo A."/>
            <person name="Liang C."/>
            <person name="Lipzen A."/>
            <person name="Lutzoni F."/>
            <person name="Magnuson J."/>
            <person name="Mondo S."/>
            <person name="Nolan M."/>
            <person name="Ohm R."/>
            <person name="Pangilinan J."/>
            <person name="Park H.-J."/>
            <person name="Ramirez L."/>
            <person name="Alfaro M."/>
            <person name="Sun H."/>
            <person name="Tritt A."/>
            <person name="Yoshinaga Y."/>
            <person name="Zwiers L.-H."/>
            <person name="Turgeon B."/>
            <person name="Goodwin S."/>
            <person name="Spatafora J."/>
            <person name="Crous P."/>
            <person name="Grigoriev I."/>
        </authorList>
    </citation>
    <scope>NUCLEOTIDE SEQUENCE</scope>
    <source>
        <strain evidence="2">CBS 113389</strain>
    </source>
</reference>
<dbReference type="Pfam" id="PF14269">
    <property type="entry name" value="Arylsulfotran_2"/>
    <property type="match status" value="1"/>
</dbReference>
<dbReference type="InterPro" id="IPR053143">
    <property type="entry name" value="Arylsulfate_ST"/>
</dbReference>
<dbReference type="PANTHER" id="PTHR35340">
    <property type="entry name" value="PQQ ENZYME REPEAT PROTEIN-RELATED"/>
    <property type="match status" value="1"/>
</dbReference>
<gene>
    <name evidence="2" type="ORF">BDY17DRAFT_307006</name>
</gene>
<dbReference type="SUPFAM" id="SSF50998">
    <property type="entry name" value="Quinoprotein alcohol dehydrogenase-like"/>
    <property type="match status" value="1"/>
</dbReference>
<dbReference type="Proteomes" id="UP000799767">
    <property type="component" value="Unassembled WGS sequence"/>
</dbReference>
<proteinExistence type="predicted"/>
<dbReference type="EMBL" id="MU001631">
    <property type="protein sequence ID" value="KAF2487647.1"/>
    <property type="molecule type" value="Genomic_DNA"/>
</dbReference>
<sequence>MRSSRLCCSSRSPTFARWQRIGTFALLGLIGIILSLTFIHRGILPILAWLLPGARNFFYDLVVYGSYPTAQYVSFAPRSPDGIFARRDERCDDGMVFIGPYDKSVENPGPVIQDSNGELVWMSEDFGQVTNFRVQRYQGEDYLTFWHGEKHGSSGQGSVVMLDSTYTVAHELHAVGHGLKADLHEFQLTEDGTAILSIVNDTTADLRAMGWGHPQDGWITDCIFQEVDIATGRLVFQWRASDHFKAEDSYYWHPFGGYVKEMPFDFYHINSVEKDPDGNFLLSSRHFHHVLYINGSSGEIIWILGGHRSTNQFTDLSDGKATGFQWQHHARWLSFEDKILSLLDNGIAGPLHVDAPYSKGLILQLDTNKFTAEVLHEYISLGKARAASQGSLQRLPNGNMLIGWGATAAWSEHTIDGEVVCEGHFAASWSFWWERVKSYRVFKFHGWMGNPVYPPSARLKDGQLYMSWNGATEVHSWELHGVRRQSEPNTNAFAPNTGEIREPVFEAIQTQEKRHFEQSFDLAPYEREFEHFRVAALDANMQVLRVSELATPVEDSYSDSFAVVTAICASVVILAGILWLLNWWTRQGPESAWVRWAGAKAPSLFGREYRYSKL</sequence>
<feature type="transmembrane region" description="Helical" evidence="1">
    <location>
        <begin position="21"/>
        <end position="51"/>
    </location>
</feature>
<dbReference type="GeneID" id="54476085"/>
<dbReference type="RefSeq" id="XP_033594216.1">
    <property type="nucleotide sequence ID" value="XM_033735083.1"/>
</dbReference>
<dbReference type="AlphaFoldDB" id="A0A6A6Q8E5"/>
<accession>A0A6A6Q8E5</accession>
<dbReference type="InterPro" id="IPR039535">
    <property type="entry name" value="ASST-like"/>
</dbReference>
<dbReference type="OrthoDB" id="5427350at2759"/>
<keyword evidence="3" id="KW-1185">Reference proteome</keyword>